<reference evidence="8" key="1">
    <citation type="journal article" date="2017" name="Genome Biol.">
        <title>Comparative genomics reveals high biological diversity and specific adaptations in the industrially and medically important fungal genus Aspergillus.</title>
        <authorList>
            <person name="de Vries R.P."/>
            <person name="Riley R."/>
            <person name="Wiebenga A."/>
            <person name="Aguilar-Osorio G."/>
            <person name="Amillis S."/>
            <person name="Uchima C.A."/>
            <person name="Anderluh G."/>
            <person name="Asadollahi M."/>
            <person name="Askin M."/>
            <person name="Barry K."/>
            <person name="Battaglia E."/>
            <person name="Bayram O."/>
            <person name="Benocci T."/>
            <person name="Braus-Stromeyer S.A."/>
            <person name="Caldana C."/>
            <person name="Canovas D."/>
            <person name="Cerqueira G.C."/>
            <person name="Chen F."/>
            <person name="Chen W."/>
            <person name="Choi C."/>
            <person name="Clum A."/>
            <person name="Dos Santos R.A."/>
            <person name="Damasio A.R."/>
            <person name="Diallinas G."/>
            <person name="Emri T."/>
            <person name="Fekete E."/>
            <person name="Flipphi M."/>
            <person name="Freyberg S."/>
            <person name="Gallo A."/>
            <person name="Gournas C."/>
            <person name="Habgood R."/>
            <person name="Hainaut M."/>
            <person name="Harispe M.L."/>
            <person name="Henrissat B."/>
            <person name="Hilden K.S."/>
            <person name="Hope R."/>
            <person name="Hossain A."/>
            <person name="Karabika E."/>
            <person name="Karaffa L."/>
            <person name="Karanyi Z."/>
            <person name="Krasevec N."/>
            <person name="Kuo A."/>
            <person name="Kusch H."/>
            <person name="LaButti K."/>
            <person name="Lagendijk E.L."/>
            <person name="Lapidus A."/>
            <person name="Levasseur A."/>
            <person name="Lindquist E."/>
            <person name="Lipzen A."/>
            <person name="Logrieco A.F."/>
            <person name="MacCabe A."/>
            <person name="Maekelae M.R."/>
            <person name="Malavazi I."/>
            <person name="Melin P."/>
            <person name="Meyer V."/>
            <person name="Mielnichuk N."/>
            <person name="Miskei M."/>
            <person name="Molnar A.P."/>
            <person name="Mule G."/>
            <person name="Ngan C.Y."/>
            <person name="Orejas M."/>
            <person name="Orosz E."/>
            <person name="Ouedraogo J.P."/>
            <person name="Overkamp K.M."/>
            <person name="Park H.-S."/>
            <person name="Perrone G."/>
            <person name="Piumi F."/>
            <person name="Punt P.J."/>
            <person name="Ram A.F."/>
            <person name="Ramon A."/>
            <person name="Rauscher S."/>
            <person name="Record E."/>
            <person name="Riano-Pachon D.M."/>
            <person name="Robert V."/>
            <person name="Roehrig J."/>
            <person name="Ruller R."/>
            <person name="Salamov A."/>
            <person name="Salih N.S."/>
            <person name="Samson R.A."/>
            <person name="Sandor E."/>
            <person name="Sanguinetti M."/>
            <person name="Schuetze T."/>
            <person name="Sepcic K."/>
            <person name="Shelest E."/>
            <person name="Sherlock G."/>
            <person name="Sophianopoulou V."/>
            <person name="Squina F.M."/>
            <person name="Sun H."/>
            <person name="Susca A."/>
            <person name="Todd R.B."/>
            <person name="Tsang A."/>
            <person name="Unkles S.E."/>
            <person name="van de Wiele N."/>
            <person name="van Rossen-Uffink D."/>
            <person name="Oliveira J.V."/>
            <person name="Vesth T.C."/>
            <person name="Visser J."/>
            <person name="Yu J.-H."/>
            <person name="Zhou M."/>
            <person name="Andersen M.R."/>
            <person name="Archer D.B."/>
            <person name="Baker S.E."/>
            <person name="Benoit I."/>
            <person name="Brakhage A.A."/>
            <person name="Braus G.H."/>
            <person name="Fischer R."/>
            <person name="Frisvad J.C."/>
            <person name="Goldman G.H."/>
            <person name="Houbraken J."/>
            <person name="Oakley B."/>
            <person name="Pocsi I."/>
            <person name="Scazzocchio C."/>
            <person name="Seiboth B."/>
            <person name="vanKuyk P.A."/>
            <person name="Wortman J."/>
            <person name="Dyer P.S."/>
            <person name="Grigoriev I.V."/>
        </authorList>
    </citation>
    <scope>NUCLEOTIDE SEQUENCE [LARGE SCALE GENOMIC DNA]</scope>
    <source>
        <strain evidence="8">CBS 106.47</strain>
    </source>
</reference>
<dbReference type="GO" id="GO:0005886">
    <property type="term" value="C:plasma membrane"/>
    <property type="evidence" value="ECO:0007669"/>
    <property type="project" value="TreeGrafter"/>
</dbReference>
<keyword evidence="2 6" id="KW-0812">Transmembrane</keyword>
<evidence type="ECO:0000256" key="4">
    <source>
        <dbReference type="ARBA" id="ARBA00023136"/>
    </source>
</evidence>
<evidence type="ECO:0000256" key="3">
    <source>
        <dbReference type="ARBA" id="ARBA00022989"/>
    </source>
</evidence>
<dbReference type="VEuPathDB" id="FungiDB:ASPFODRAFT_56372"/>
<evidence type="ECO:0000313" key="8">
    <source>
        <dbReference type="Proteomes" id="UP000184063"/>
    </source>
</evidence>
<evidence type="ECO:0000256" key="6">
    <source>
        <dbReference type="SAM" id="Phobius"/>
    </source>
</evidence>
<feature type="transmembrane region" description="Helical" evidence="6">
    <location>
        <begin position="109"/>
        <end position="128"/>
    </location>
</feature>
<dbReference type="AlphaFoldDB" id="A0A1M3U1E2"/>
<dbReference type="OrthoDB" id="268400at2759"/>
<feature type="transmembrane region" description="Helical" evidence="6">
    <location>
        <begin position="307"/>
        <end position="327"/>
    </location>
</feature>
<feature type="transmembrane region" description="Helical" evidence="6">
    <location>
        <begin position="135"/>
        <end position="154"/>
    </location>
</feature>
<feature type="region of interest" description="Disordered" evidence="5">
    <location>
        <begin position="1"/>
        <end position="60"/>
    </location>
</feature>
<name>A0A1M3U1E2_ASPLC</name>
<dbReference type="EMBL" id="KV878236">
    <property type="protein sequence ID" value="OJZ92827.1"/>
    <property type="molecule type" value="Genomic_DNA"/>
</dbReference>
<dbReference type="PANTHER" id="PTHR23502:SF2">
    <property type="entry name" value="TRANSPORTER, PUTATIVE (AFU_ORTHOLOGUE AFUA_2G08910)-RELATED"/>
    <property type="match status" value="1"/>
</dbReference>
<organism evidence="7 8">
    <name type="scientific">Aspergillus luchuensis (strain CBS 106.47)</name>
    <dbReference type="NCBI Taxonomy" id="1137211"/>
    <lineage>
        <taxon>Eukaryota</taxon>
        <taxon>Fungi</taxon>
        <taxon>Dikarya</taxon>
        <taxon>Ascomycota</taxon>
        <taxon>Pezizomycotina</taxon>
        <taxon>Eurotiomycetes</taxon>
        <taxon>Eurotiomycetidae</taxon>
        <taxon>Eurotiales</taxon>
        <taxon>Aspergillaceae</taxon>
        <taxon>Aspergillus</taxon>
        <taxon>Aspergillus subgen. Circumdati</taxon>
    </lineage>
</organism>
<dbReference type="InterPro" id="IPR011701">
    <property type="entry name" value="MFS"/>
</dbReference>
<feature type="transmembrane region" description="Helical" evidence="6">
    <location>
        <begin position="460"/>
        <end position="486"/>
    </location>
</feature>
<dbReference type="Proteomes" id="UP000184063">
    <property type="component" value="Unassembled WGS sequence"/>
</dbReference>
<dbReference type="Pfam" id="PF07690">
    <property type="entry name" value="MFS_1"/>
    <property type="match status" value="1"/>
</dbReference>
<evidence type="ECO:0008006" key="9">
    <source>
        <dbReference type="Google" id="ProtNLM"/>
    </source>
</evidence>
<feature type="compositionally biased region" description="Polar residues" evidence="5">
    <location>
        <begin position="48"/>
        <end position="59"/>
    </location>
</feature>
<comment type="subcellular location">
    <subcellularLocation>
        <location evidence="1">Membrane</location>
        <topology evidence="1">Multi-pass membrane protein</topology>
    </subcellularLocation>
</comment>
<evidence type="ECO:0000256" key="5">
    <source>
        <dbReference type="SAM" id="MobiDB-lite"/>
    </source>
</evidence>
<dbReference type="SUPFAM" id="SSF103473">
    <property type="entry name" value="MFS general substrate transporter"/>
    <property type="match status" value="1"/>
</dbReference>
<gene>
    <name evidence="7" type="ORF">ASPFODRAFT_56372</name>
</gene>
<evidence type="ECO:0000313" key="7">
    <source>
        <dbReference type="EMBL" id="OJZ92827.1"/>
    </source>
</evidence>
<sequence>MATAVNNTRGMRAVVGDTGSGDLQPKSGFQHLESSESGPPVQLEGAVPSSSMEPSTSRQAVDWPQWKKNAMILMVSFHSMISVFMAAGVVPATSSMAESYGVSLADASYLVSIQIVLLGIAPIFWIVITERYGRHYILIFSVLASMVCNIGGARCKSYASQMITRVLTAAFISPPIGIGSGVVAELSTPDEYARKVGWWVLMTILGTPAGPFIMGFVVQHIQVEFIFWIFAIINFLQAVAYICLGGETLLRVMEPENDAAEEENVSIFRKFANSSKWLLLLPKRLDARPIRISDFVSPFRLAKNPRILVAALATAITFCYANIVFVVEMPLTFGEKFHLDAQQTGLQFIPIIIGCVIGEQIGGPMSDYFMKVYRKRKGRRVCPADRLWLTYPGFLTIIAGQLVWGFQLERATSWNVTPCVGIAIASFGNQIQSTILTAYAIDTSPSGSASIGVFFNVIRLLYGFTGTAGLMSGIVVLCGIIPILIVQVTSPRE</sequence>
<feature type="transmembrane region" description="Helical" evidence="6">
    <location>
        <begin position="166"/>
        <end position="184"/>
    </location>
</feature>
<dbReference type="PANTHER" id="PTHR23502">
    <property type="entry name" value="MAJOR FACILITATOR SUPERFAMILY"/>
    <property type="match status" value="1"/>
</dbReference>
<feature type="transmembrane region" description="Helical" evidence="6">
    <location>
        <begin position="196"/>
        <end position="219"/>
    </location>
</feature>
<evidence type="ECO:0000256" key="1">
    <source>
        <dbReference type="ARBA" id="ARBA00004141"/>
    </source>
</evidence>
<feature type="transmembrane region" description="Helical" evidence="6">
    <location>
        <begin position="387"/>
        <end position="406"/>
    </location>
</feature>
<dbReference type="InterPro" id="IPR036259">
    <property type="entry name" value="MFS_trans_sf"/>
</dbReference>
<dbReference type="GO" id="GO:0022857">
    <property type="term" value="F:transmembrane transporter activity"/>
    <property type="evidence" value="ECO:0007669"/>
    <property type="project" value="InterPro"/>
</dbReference>
<keyword evidence="4 6" id="KW-0472">Membrane</keyword>
<accession>A0A1M3U1E2</accession>
<evidence type="ECO:0000256" key="2">
    <source>
        <dbReference type="ARBA" id="ARBA00022692"/>
    </source>
</evidence>
<feature type="transmembrane region" description="Helical" evidence="6">
    <location>
        <begin position="225"/>
        <end position="244"/>
    </location>
</feature>
<protein>
    <recommendedName>
        <fullName evidence="9">Major facilitator superfamily (MFS) profile domain-containing protein</fullName>
    </recommendedName>
</protein>
<keyword evidence="3 6" id="KW-1133">Transmembrane helix</keyword>
<feature type="transmembrane region" description="Helical" evidence="6">
    <location>
        <begin position="70"/>
        <end position="89"/>
    </location>
</feature>
<feature type="transmembrane region" description="Helical" evidence="6">
    <location>
        <begin position="347"/>
        <end position="366"/>
    </location>
</feature>
<proteinExistence type="predicted"/>
<dbReference type="Gene3D" id="1.20.1250.20">
    <property type="entry name" value="MFS general substrate transporter like domains"/>
    <property type="match status" value="1"/>
</dbReference>